<comment type="caution">
    <text evidence="1">The sequence shown here is derived from an EMBL/GenBank/DDBJ whole genome shotgun (WGS) entry which is preliminary data.</text>
</comment>
<dbReference type="OrthoDB" id="2057768at2"/>
<dbReference type="RefSeq" id="WP_107865455.1">
    <property type="nucleotide sequence ID" value="NZ_QAON01000006.1"/>
</dbReference>
<keyword evidence="1" id="KW-0378">Hydrolase</keyword>
<name>A0A2T5IZR5_9GAMM</name>
<accession>A0A2T5IZR5</accession>
<proteinExistence type="predicted"/>
<keyword evidence="1" id="KW-0255">Endonuclease</keyword>
<evidence type="ECO:0000313" key="2">
    <source>
        <dbReference type="Proteomes" id="UP000244223"/>
    </source>
</evidence>
<keyword evidence="1" id="KW-0540">Nuclease</keyword>
<protein>
    <submittedName>
        <fullName evidence="1">NgoBV restriction endonuclease</fullName>
    </submittedName>
</protein>
<organism evidence="1 2">
    <name type="scientific">Agitococcus lubricus</name>
    <dbReference type="NCBI Taxonomy" id="1077255"/>
    <lineage>
        <taxon>Bacteria</taxon>
        <taxon>Pseudomonadati</taxon>
        <taxon>Pseudomonadota</taxon>
        <taxon>Gammaproteobacteria</taxon>
        <taxon>Moraxellales</taxon>
        <taxon>Moraxellaceae</taxon>
        <taxon>Agitococcus</taxon>
    </lineage>
</organism>
<gene>
    <name evidence="1" type="ORF">C8N29_10620</name>
</gene>
<dbReference type="InterPro" id="IPR019064">
    <property type="entry name" value="Restrct_endonuc_II_NlaIV"/>
</dbReference>
<dbReference type="AlphaFoldDB" id="A0A2T5IZR5"/>
<sequence length="218" mass="25263">MYIKKIEQLLNEENIKGKKGFISFDLAGISFHVASKDIVGGVLQEWFENWMLSKKIVFSKPSNAQDWPDFYLGDGQHLEIKAFNYDASPAFDIGNFDAYTRSLLEHPQRLDSDHLIFGYRSSNKTVEIVDFWVKKVWEMTGVSPTNCLELQVKQNVPVNIRPKNWRSKTPKIFNSRRDFVVALAEALNKFHPQRYPAQNINWLDSVEKAYFQATNTPL</sequence>
<reference evidence="1 2" key="1">
    <citation type="submission" date="2018-04" db="EMBL/GenBank/DDBJ databases">
        <title>Genomic Encyclopedia of Archaeal and Bacterial Type Strains, Phase II (KMG-II): from individual species to whole genera.</title>
        <authorList>
            <person name="Goeker M."/>
        </authorList>
    </citation>
    <scope>NUCLEOTIDE SEQUENCE [LARGE SCALE GENOMIC DNA]</scope>
    <source>
        <strain evidence="1 2">DSM 5822</strain>
    </source>
</reference>
<dbReference type="Proteomes" id="UP000244223">
    <property type="component" value="Unassembled WGS sequence"/>
</dbReference>
<dbReference type="GO" id="GO:0009036">
    <property type="term" value="F:type II site-specific deoxyribonuclease activity"/>
    <property type="evidence" value="ECO:0007669"/>
    <property type="project" value="InterPro"/>
</dbReference>
<evidence type="ECO:0000313" key="1">
    <source>
        <dbReference type="EMBL" id="PTQ89489.1"/>
    </source>
</evidence>
<keyword evidence="2" id="KW-1185">Reference proteome</keyword>
<dbReference type="Pfam" id="PF09564">
    <property type="entry name" value="RE_NgoBV"/>
    <property type="match status" value="1"/>
</dbReference>
<dbReference type="EMBL" id="QAON01000006">
    <property type="protein sequence ID" value="PTQ89489.1"/>
    <property type="molecule type" value="Genomic_DNA"/>
</dbReference>